<evidence type="ECO:0000256" key="6">
    <source>
        <dbReference type="SAM" id="Phobius"/>
    </source>
</evidence>
<feature type="transmembrane region" description="Helical" evidence="6">
    <location>
        <begin position="29"/>
        <end position="48"/>
    </location>
</feature>
<dbReference type="Pfam" id="PF01810">
    <property type="entry name" value="LysE"/>
    <property type="match status" value="1"/>
</dbReference>
<reference evidence="7 8" key="1">
    <citation type="submission" date="2016-08" db="EMBL/GenBank/DDBJ databases">
        <title>Whole genome sequence of Mesorhizobium sp. strain UASWS1009 isolated from industrial sewage.</title>
        <authorList>
            <person name="Crovadore J."/>
            <person name="Calmin G."/>
            <person name="Chablais R."/>
            <person name="Cochard B."/>
            <person name="Lefort F."/>
        </authorList>
    </citation>
    <scope>NUCLEOTIDE SEQUENCE [LARGE SCALE GENOMIC DNA]</scope>
    <source>
        <strain evidence="7 8">UASWS1009</strain>
    </source>
</reference>
<dbReference type="Proteomes" id="UP000094412">
    <property type="component" value="Unassembled WGS sequence"/>
</dbReference>
<comment type="caution">
    <text evidence="7">The sequence shown here is derived from an EMBL/GenBank/DDBJ whole genome shotgun (WGS) entry which is preliminary data.</text>
</comment>
<sequence length="84" mass="8472">MATQKASLCTSSIAALGIGQESCRGGGDGYLSEILIVIAGVSGVGAFLQIMPSIRTVMQAAGIAFVLWCAVKALRSAGSASRPK</sequence>
<evidence type="ECO:0000256" key="2">
    <source>
        <dbReference type="ARBA" id="ARBA00022475"/>
    </source>
</evidence>
<keyword evidence="2" id="KW-1003">Cell membrane</keyword>
<dbReference type="GO" id="GO:0006865">
    <property type="term" value="P:amino acid transport"/>
    <property type="evidence" value="ECO:0007669"/>
    <property type="project" value="InterPro"/>
</dbReference>
<evidence type="ECO:0000313" key="7">
    <source>
        <dbReference type="EMBL" id="OCX20688.1"/>
    </source>
</evidence>
<evidence type="ECO:0000256" key="1">
    <source>
        <dbReference type="ARBA" id="ARBA00004651"/>
    </source>
</evidence>
<evidence type="ECO:0000313" key="8">
    <source>
        <dbReference type="Proteomes" id="UP000094412"/>
    </source>
</evidence>
<accession>A0A1C2E132</accession>
<name>A0A1C2E132_9HYPH</name>
<dbReference type="InterPro" id="IPR001123">
    <property type="entry name" value="LeuE-type"/>
</dbReference>
<evidence type="ECO:0000256" key="5">
    <source>
        <dbReference type="ARBA" id="ARBA00023136"/>
    </source>
</evidence>
<evidence type="ECO:0000256" key="4">
    <source>
        <dbReference type="ARBA" id="ARBA00022989"/>
    </source>
</evidence>
<proteinExistence type="predicted"/>
<keyword evidence="4 6" id="KW-1133">Transmembrane helix</keyword>
<organism evidence="7 8">
    <name type="scientific">Mesorhizobium hungaricum</name>
    <dbReference type="NCBI Taxonomy" id="1566387"/>
    <lineage>
        <taxon>Bacteria</taxon>
        <taxon>Pseudomonadati</taxon>
        <taxon>Pseudomonadota</taxon>
        <taxon>Alphaproteobacteria</taxon>
        <taxon>Hyphomicrobiales</taxon>
        <taxon>Phyllobacteriaceae</taxon>
        <taxon>Mesorhizobium</taxon>
    </lineage>
</organism>
<dbReference type="GO" id="GO:0005886">
    <property type="term" value="C:plasma membrane"/>
    <property type="evidence" value="ECO:0007669"/>
    <property type="project" value="UniProtKB-SubCell"/>
</dbReference>
<comment type="subcellular location">
    <subcellularLocation>
        <location evidence="1">Cell membrane</location>
        <topology evidence="1">Multi-pass membrane protein</topology>
    </subcellularLocation>
</comment>
<dbReference type="AlphaFoldDB" id="A0A1C2E132"/>
<keyword evidence="5 6" id="KW-0472">Membrane</keyword>
<keyword evidence="3 6" id="KW-0812">Transmembrane</keyword>
<keyword evidence="8" id="KW-1185">Reference proteome</keyword>
<evidence type="ECO:0000256" key="3">
    <source>
        <dbReference type="ARBA" id="ARBA00022692"/>
    </source>
</evidence>
<dbReference type="EMBL" id="MDEO01000029">
    <property type="protein sequence ID" value="OCX20688.1"/>
    <property type="molecule type" value="Genomic_DNA"/>
</dbReference>
<feature type="transmembrane region" description="Helical" evidence="6">
    <location>
        <begin position="60"/>
        <end position="78"/>
    </location>
</feature>
<dbReference type="OrthoDB" id="5638726at2"/>
<dbReference type="RefSeq" id="WP_065997585.1">
    <property type="nucleotide sequence ID" value="NZ_MDEO01000029.1"/>
</dbReference>
<protein>
    <submittedName>
        <fullName evidence="7">Uncharacterized protein</fullName>
    </submittedName>
</protein>
<gene>
    <name evidence="7" type="ORF">QV13_08425</name>
</gene>